<dbReference type="CDD" id="cd11642">
    <property type="entry name" value="SUMT"/>
    <property type="match status" value="1"/>
</dbReference>
<evidence type="ECO:0000256" key="8">
    <source>
        <dbReference type="ARBA" id="ARBA00023239"/>
    </source>
</evidence>
<dbReference type="GO" id="GO:0019354">
    <property type="term" value="P:siroheme biosynthetic process"/>
    <property type="evidence" value="ECO:0007669"/>
    <property type="project" value="UniProtKB-UniPathway"/>
</dbReference>
<dbReference type="Gene3D" id="3.40.1010.10">
    <property type="entry name" value="Cobalt-precorrin-4 Transmethylase, Domain 1"/>
    <property type="match status" value="1"/>
</dbReference>
<dbReference type="SUPFAM" id="SSF53790">
    <property type="entry name" value="Tetrapyrrole methylase"/>
    <property type="match status" value="1"/>
</dbReference>
<evidence type="ECO:0000256" key="3">
    <source>
        <dbReference type="ARBA" id="ARBA00022573"/>
    </source>
</evidence>
<comment type="caution">
    <text evidence="15">The sequence shown here is derived from an EMBL/GenBank/DDBJ whole genome shotgun (WGS) entry which is preliminary data.</text>
</comment>
<dbReference type="GO" id="GO:0016829">
    <property type="term" value="F:lyase activity"/>
    <property type="evidence" value="ECO:0007669"/>
    <property type="project" value="UniProtKB-KW"/>
</dbReference>
<dbReference type="Gene3D" id="3.30.950.10">
    <property type="entry name" value="Methyltransferase, Cobalt-precorrin-4 Transmethylase, Domain 2"/>
    <property type="match status" value="1"/>
</dbReference>
<dbReference type="GO" id="GO:0032259">
    <property type="term" value="P:methylation"/>
    <property type="evidence" value="ECO:0007669"/>
    <property type="project" value="UniProtKB-KW"/>
</dbReference>
<dbReference type="InterPro" id="IPR014776">
    <property type="entry name" value="4pyrrole_Mease_sub2"/>
</dbReference>
<dbReference type="PROSITE" id="PS00840">
    <property type="entry name" value="SUMT_2"/>
    <property type="match status" value="1"/>
</dbReference>
<keyword evidence="4 13" id="KW-0489">Methyltransferase</keyword>
<evidence type="ECO:0000256" key="9">
    <source>
        <dbReference type="ARBA" id="ARBA00023244"/>
    </source>
</evidence>
<dbReference type="GO" id="GO:0004851">
    <property type="term" value="F:uroporphyrin-III C-methyltransferase activity"/>
    <property type="evidence" value="ECO:0007669"/>
    <property type="project" value="UniProtKB-EC"/>
</dbReference>
<keyword evidence="5 13" id="KW-0808">Transferase</keyword>
<evidence type="ECO:0000256" key="2">
    <source>
        <dbReference type="ARBA" id="ARBA00012162"/>
    </source>
</evidence>
<name>A0A2A2F619_9GAMM</name>
<evidence type="ECO:0000256" key="12">
    <source>
        <dbReference type="ARBA" id="ARBA00060548"/>
    </source>
</evidence>
<dbReference type="NCBIfam" id="TIGR01469">
    <property type="entry name" value="cobA_cysG_Cterm"/>
    <property type="match status" value="1"/>
</dbReference>
<dbReference type="AlphaFoldDB" id="A0A2A2F619"/>
<evidence type="ECO:0000313" key="16">
    <source>
        <dbReference type="Proteomes" id="UP000218896"/>
    </source>
</evidence>
<gene>
    <name evidence="15" type="primary">cobA</name>
    <name evidence="15" type="ORF">CK501_05510</name>
</gene>
<dbReference type="EC" id="2.1.1.107" evidence="2"/>
<dbReference type="InterPro" id="IPR006366">
    <property type="entry name" value="CobA/CysG_C"/>
</dbReference>
<dbReference type="InterPro" id="IPR000878">
    <property type="entry name" value="4pyrrol_Mease"/>
</dbReference>
<evidence type="ECO:0000313" key="15">
    <source>
        <dbReference type="EMBL" id="PAU81021.1"/>
    </source>
</evidence>
<evidence type="ECO:0000259" key="14">
    <source>
        <dbReference type="Pfam" id="PF00590"/>
    </source>
</evidence>
<evidence type="ECO:0000256" key="13">
    <source>
        <dbReference type="RuleBase" id="RU003960"/>
    </source>
</evidence>
<dbReference type="Pfam" id="PF00590">
    <property type="entry name" value="TP_methylase"/>
    <property type="match status" value="1"/>
</dbReference>
<evidence type="ECO:0000256" key="11">
    <source>
        <dbReference type="ARBA" id="ARBA00025705"/>
    </source>
</evidence>
<keyword evidence="16" id="KW-1185">Reference proteome</keyword>
<evidence type="ECO:0000256" key="10">
    <source>
        <dbReference type="ARBA" id="ARBA00023268"/>
    </source>
</evidence>
<keyword evidence="6" id="KW-0949">S-adenosyl-L-methionine</keyword>
<dbReference type="Proteomes" id="UP000218896">
    <property type="component" value="Unassembled WGS sequence"/>
</dbReference>
<keyword evidence="9" id="KW-0627">Porphyrin biosynthesis</keyword>
<dbReference type="InterPro" id="IPR003043">
    <property type="entry name" value="Uropor_MeTrfase_CS"/>
</dbReference>
<dbReference type="GO" id="GO:0009236">
    <property type="term" value="P:cobalamin biosynthetic process"/>
    <property type="evidence" value="ECO:0007669"/>
    <property type="project" value="UniProtKB-KW"/>
</dbReference>
<dbReference type="PANTHER" id="PTHR45790">
    <property type="entry name" value="SIROHEME SYNTHASE-RELATED"/>
    <property type="match status" value="1"/>
</dbReference>
<comment type="similarity">
    <text evidence="1 13">Belongs to the precorrin methyltransferase family.</text>
</comment>
<dbReference type="InterPro" id="IPR014777">
    <property type="entry name" value="4pyrrole_Mease_sub1"/>
</dbReference>
<keyword evidence="3" id="KW-0169">Cobalamin biosynthesis</keyword>
<dbReference type="NCBIfam" id="NF004790">
    <property type="entry name" value="PRK06136.1"/>
    <property type="match status" value="1"/>
</dbReference>
<keyword evidence="7" id="KW-0560">Oxidoreductase</keyword>
<feature type="domain" description="Tetrapyrrole methylase" evidence="14">
    <location>
        <begin position="30"/>
        <end position="239"/>
    </location>
</feature>
<sequence length="289" mass="31066">MVTQWVKDRLRSLLPPGRTTSTEIQRGGEVYLVGAGPGDPDLLTIKALRLLREADVVLHDRLVSEPIMALINEGAEVIHVGKARSNHSVPQDRINELLVEYAQAGKRVVRLKGGDPFIFGRGGEEIERLAEHGVPFQVVPGITAAQGCSAYAGIPLTHRDHAQSVRFITGHLKNDSTDLPWQDFVQNRQTLVFYMGLVGLPVITRELIAHGMPAETPCALVSKGTTPDQQVVSATLESIVEAVDAAGVRAPTIIIVGDVVSLRGQLGWLEQMPAEPEAFSSGDGGESGP</sequence>
<dbReference type="FunFam" id="3.30.950.10:FF:000001">
    <property type="entry name" value="Siroheme synthase"/>
    <property type="match status" value="1"/>
</dbReference>
<evidence type="ECO:0000256" key="6">
    <source>
        <dbReference type="ARBA" id="ARBA00022691"/>
    </source>
</evidence>
<comment type="pathway">
    <text evidence="11">Porphyrin-containing compound metabolism; siroheme biosynthesis; precorrin-2 from uroporphyrinogen III: step 1/1.</text>
</comment>
<organism evidence="15 16">
    <name type="scientific">Halovibrio salipaludis</name>
    <dbReference type="NCBI Taxonomy" id="2032626"/>
    <lineage>
        <taxon>Bacteria</taxon>
        <taxon>Pseudomonadati</taxon>
        <taxon>Pseudomonadota</taxon>
        <taxon>Gammaproteobacteria</taxon>
        <taxon>Oceanospirillales</taxon>
        <taxon>Halomonadaceae</taxon>
        <taxon>Halovibrio</taxon>
    </lineage>
</organism>
<dbReference type="FunFam" id="3.40.1010.10:FF:000001">
    <property type="entry name" value="Siroheme synthase"/>
    <property type="match status" value="1"/>
</dbReference>
<accession>A0A2A2F619</accession>
<dbReference type="UniPathway" id="UPA00262">
    <property type="reaction ID" value="UER00211"/>
</dbReference>
<dbReference type="InterPro" id="IPR050161">
    <property type="entry name" value="Siro_Cobalamin_biosynth"/>
</dbReference>
<reference evidence="15 16" key="1">
    <citation type="submission" date="2017-08" db="EMBL/GenBank/DDBJ databases">
        <title>Halovibrio sewagensis sp. nov., isolated from wastewater of high salinity.</title>
        <authorList>
            <person name="Dong X."/>
            <person name="Zhang G."/>
        </authorList>
    </citation>
    <scope>NUCLEOTIDE SEQUENCE [LARGE SCALE GENOMIC DNA]</scope>
    <source>
        <strain evidence="15 16">YL5-2</strain>
    </source>
</reference>
<dbReference type="PROSITE" id="PS00839">
    <property type="entry name" value="SUMT_1"/>
    <property type="match status" value="1"/>
</dbReference>
<dbReference type="GO" id="GO:0016491">
    <property type="term" value="F:oxidoreductase activity"/>
    <property type="evidence" value="ECO:0007669"/>
    <property type="project" value="UniProtKB-KW"/>
</dbReference>
<keyword evidence="8" id="KW-0456">Lyase</keyword>
<evidence type="ECO:0000256" key="7">
    <source>
        <dbReference type="ARBA" id="ARBA00023002"/>
    </source>
</evidence>
<proteinExistence type="inferred from homology"/>
<dbReference type="PANTHER" id="PTHR45790:SF1">
    <property type="entry name" value="SIROHEME SYNTHASE"/>
    <property type="match status" value="1"/>
</dbReference>
<keyword evidence="10" id="KW-0511">Multifunctional enzyme</keyword>
<protein>
    <recommendedName>
        <fullName evidence="2">uroporphyrinogen-III C-methyltransferase</fullName>
        <ecNumber evidence="2">2.1.1.107</ecNumber>
    </recommendedName>
</protein>
<dbReference type="EMBL" id="NSKD01000002">
    <property type="protein sequence ID" value="PAU81021.1"/>
    <property type="molecule type" value="Genomic_DNA"/>
</dbReference>
<dbReference type="OrthoDB" id="9815856at2"/>
<comment type="pathway">
    <text evidence="12">Cofactor biosynthesis; adenosylcobalamin biosynthesis; precorrin-2 from uroporphyrinogen III: step 1/1.</text>
</comment>
<evidence type="ECO:0000256" key="5">
    <source>
        <dbReference type="ARBA" id="ARBA00022679"/>
    </source>
</evidence>
<dbReference type="InterPro" id="IPR035996">
    <property type="entry name" value="4pyrrol_Methylase_sf"/>
</dbReference>
<evidence type="ECO:0000256" key="1">
    <source>
        <dbReference type="ARBA" id="ARBA00005879"/>
    </source>
</evidence>
<evidence type="ECO:0000256" key="4">
    <source>
        <dbReference type="ARBA" id="ARBA00022603"/>
    </source>
</evidence>